<dbReference type="InterPro" id="IPR028082">
    <property type="entry name" value="Peripla_BP_I"/>
</dbReference>
<proteinExistence type="predicted"/>
<keyword evidence="1" id="KW-0805">Transcription regulation</keyword>
<evidence type="ECO:0000259" key="4">
    <source>
        <dbReference type="PROSITE" id="PS50932"/>
    </source>
</evidence>
<sequence>MNSATGIVAVAAEAGVSVSTVSQVLGGKRPVSAATRSRVEAAIEKLNYRPHPGARSLRSQRTESVALIVPDITNPFYPLVAVGIQDVLMPQGYLLSVNDVALPSRTVSETLRHVLARRVDGIVLTTYGCTQADLDLIAQSGTHVVALGQDIGVSGSDYVDVDEAAGIGSVVAHLLGNGFRRIAFVGGERDDFTSSLRHSGYREALLGAGLAVDDALSVFTSFTRDGGAAGAALLLELQELPDAIVCANDLIAIGVIDTLRARGISIPESIAVTGYDDIEAAGLITPALTTVDNPAREIGRTSARLLLDRLNGSVDDVTRHVRLSQRLVIRESSTVVTH</sequence>
<dbReference type="SUPFAM" id="SSF53822">
    <property type="entry name" value="Periplasmic binding protein-like I"/>
    <property type="match status" value="1"/>
</dbReference>
<dbReference type="PANTHER" id="PTHR30146:SF153">
    <property type="entry name" value="LACTOSE OPERON REPRESSOR"/>
    <property type="match status" value="1"/>
</dbReference>
<dbReference type="Proteomes" id="UP000181956">
    <property type="component" value="Chromosome I"/>
</dbReference>
<gene>
    <name evidence="5" type="ORF">SAMN04489834_0612</name>
</gene>
<feature type="domain" description="HTH lacI-type" evidence="4">
    <location>
        <begin position="5"/>
        <end position="59"/>
    </location>
</feature>
<keyword evidence="2" id="KW-0238">DNA-binding</keyword>
<dbReference type="InterPro" id="IPR046335">
    <property type="entry name" value="LacI/GalR-like_sensor"/>
</dbReference>
<dbReference type="PANTHER" id="PTHR30146">
    <property type="entry name" value="LACI-RELATED TRANSCRIPTIONAL REPRESSOR"/>
    <property type="match status" value="1"/>
</dbReference>
<keyword evidence="6" id="KW-1185">Reference proteome</keyword>
<dbReference type="Pfam" id="PF13377">
    <property type="entry name" value="Peripla_BP_3"/>
    <property type="match status" value="1"/>
</dbReference>
<dbReference type="STRING" id="412690.SAMN04489834_0612"/>
<dbReference type="RefSeq" id="WP_083362733.1">
    <property type="nucleotide sequence ID" value="NZ_LT629742.1"/>
</dbReference>
<dbReference type="SUPFAM" id="SSF47413">
    <property type="entry name" value="lambda repressor-like DNA-binding domains"/>
    <property type="match status" value="1"/>
</dbReference>
<dbReference type="PROSITE" id="PS50932">
    <property type="entry name" value="HTH_LACI_2"/>
    <property type="match status" value="1"/>
</dbReference>
<organism evidence="5 6">
    <name type="scientific">Microterricola viridarii</name>
    <dbReference type="NCBI Taxonomy" id="412690"/>
    <lineage>
        <taxon>Bacteria</taxon>
        <taxon>Bacillati</taxon>
        <taxon>Actinomycetota</taxon>
        <taxon>Actinomycetes</taxon>
        <taxon>Micrococcales</taxon>
        <taxon>Microbacteriaceae</taxon>
        <taxon>Microterricola</taxon>
    </lineage>
</organism>
<name>A0A1H1NCW1_9MICO</name>
<dbReference type="AlphaFoldDB" id="A0A1H1NCW1"/>
<evidence type="ECO:0000313" key="5">
    <source>
        <dbReference type="EMBL" id="SDR96768.1"/>
    </source>
</evidence>
<dbReference type="InterPro" id="IPR010982">
    <property type="entry name" value="Lambda_DNA-bd_dom_sf"/>
</dbReference>
<evidence type="ECO:0000313" key="6">
    <source>
        <dbReference type="Proteomes" id="UP000181956"/>
    </source>
</evidence>
<protein>
    <submittedName>
        <fullName evidence="5">Transcriptional regulator, LacI family</fullName>
    </submittedName>
</protein>
<dbReference type="Gene3D" id="3.40.50.2300">
    <property type="match status" value="2"/>
</dbReference>
<dbReference type="CDD" id="cd06267">
    <property type="entry name" value="PBP1_LacI_sugar_binding-like"/>
    <property type="match status" value="1"/>
</dbReference>
<dbReference type="GO" id="GO:0000976">
    <property type="term" value="F:transcription cis-regulatory region binding"/>
    <property type="evidence" value="ECO:0007669"/>
    <property type="project" value="TreeGrafter"/>
</dbReference>
<evidence type="ECO:0000256" key="1">
    <source>
        <dbReference type="ARBA" id="ARBA00023015"/>
    </source>
</evidence>
<dbReference type="Pfam" id="PF00356">
    <property type="entry name" value="LacI"/>
    <property type="match status" value="1"/>
</dbReference>
<dbReference type="OrthoDB" id="3595338at2"/>
<keyword evidence="3" id="KW-0804">Transcription</keyword>
<dbReference type="CDD" id="cd01392">
    <property type="entry name" value="HTH_LacI"/>
    <property type="match status" value="1"/>
</dbReference>
<reference evidence="6" key="1">
    <citation type="submission" date="2016-10" db="EMBL/GenBank/DDBJ databases">
        <authorList>
            <person name="Varghese N."/>
            <person name="Submissions S."/>
        </authorList>
    </citation>
    <scope>NUCLEOTIDE SEQUENCE [LARGE SCALE GENOMIC DNA]</scope>
    <source>
        <strain evidence="6">DSM 21772</strain>
    </source>
</reference>
<evidence type="ECO:0000256" key="3">
    <source>
        <dbReference type="ARBA" id="ARBA00023163"/>
    </source>
</evidence>
<dbReference type="GO" id="GO:0003700">
    <property type="term" value="F:DNA-binding transcription factor activity"/>
    <property type="evidence" value="ECO:0007669"/>
    <property type="project" value="TreeGrafter"/>
</dbReference>
<dbReference type="Gene3D" id="1.10.260.40">
    <property type="entry name" value="lambda repressor-like DNA-binding domains"/>
    <property type="match status" value="1"/>
</dbReference>
<dbReference type="EMBL" id="LT629742">
    <property type="protein sequence ID" value="SDR96768.1"/>
    <property type="molecule type" value="Genomic_DNA"/>
</dbReference>
<dbReference type="InterPro" id="IPR000843">
    <property type="entry name" value="HTH_LacI"/>
</dbReference>
<dbReference type="SMART" id="SM00354">
    <property type="entry name" value="HTH_LACI"/>
    <property type="match status" value="1"/>
</dbReference>
<evidence type="ECO:0000256" key="2">
    <source>
        <dbReference type="ARBA" id="ARBA00023125"/>
    </source>
</evidence>
<accession>A0A1H1NCW1</accession>